<dbReference type="NCBIfam" id="TIGR01313">
    <property type="entry name" value="therm_gnt_kin"/>
    <property type="match status" value="1"/>
</dbReference>
<keyword evidence="6 10" id="KW-0418">Kinase</keyword>
<dbReference type="InterPro" id="IPR027417">
    <property type="entry name" value="P-loop_NTPase"/>
</dbReference>
<dbReference type="EMBL" id="WIND01000007">
    <property type="protein sequence ID" value="MSU90164.1"/>
    <property type="molecule type" value="Genomic_DNA"/>
</dbReference>
<comment type="caution">
    <text evidence="11">The sequence shown here is derived from an EMBL/GenBank/DDBJ whole genome shotgun (WGS) entry which is preliminary data.</text>
</comment>
<evidence type="ECO:0000313" key="11">
    <source>
        <dbReference type="EMBL" id="MSU90164.1"/>
    </source>
</evidence>
<protein>
    <recommendedName>
        <fullName evidence="3 10">Gluconokinase</fullName>
        <ecNumber evidence="3 10">2.7.1.12</ecNumber>
    </recommendedName>
</protein>
<evidence type="ECO:0000256" key="1">
    <source>
        <dbReference type="ARBA" id="ARBA00004761"/>
    </source>
</evidence>
<dbReference type="GO" id="GO:0005524">
    <property type="term" value="F:ATP binding"/>
    <property type="evidence" value="ECO:0007669"/>
    <property type="project" value="UniProtKB-KW"/>
</dbReference>
<accession>A0A6L5Z2D5</accession>
<evidence type="ECO:0000256" key="3">
    <source>
        <dbReference type="ARBA" id="ARBA00012054"/>
    </source>
</evidence>
<evidence type="ECO:0000256" key="9">
    <source>
        <dbReference type="ARBA" id="ARBA00048090"/>
    </source>
</evidence>
<dbReference type="PANTHER" id="PTHR43442">
    <property type="entry name" value="GLUCONOKINASE-RELATED"/>
    <property type="match status" value="1"/>
</dbReference>
<dbReference type="CDD" id="cd02021">
    <property type="entry name" value="GntK"/>
    <property type="match status" value="1"/>
</dbReference>
<dbReference type="GO" id="GO:0019521">
    <property type="term" value="P:D-gluconate metabolic process"/>
    <property type="evidence" value="ECO:0007669"/>
    <property type="project" value="UniProtKB-KW"/>
</dbReference>
<proteinExistence type="inferred from homology"/>
<keyword evidence="4 10" id="KW-0808">Transferase</keyword>
<comment type="similarity">
    <text evidence="2 10">Belongs to the gluconokinase GntK/GntV family.</text>
</comment>
<dbReference type="Pfam" id="PF13671">
    <property type="entry name" value="AAA_33"/>
    <property type="match status" value="1"/>
</dbReference>
<evidence type="ECO:0000256" key="8">
    <source>
        <dbReference type="ARBA" id="ARBA00023064"/>
    </source>
</evidence>
<evidence type="ECO:0000313" key="12">
    <source>
        <dbReference type="Proteomes" id="UP000474957"/>
    </source>
</evidence>
<dbReference type="AlphaFoldDB" id="A0A6L5Z2D5"/>
<dbReference type="InterPro" id="IPR006001">
    <property type="entry name" value="Therm_gnt_kin"/>
</dbReference>
<evidence type="ECO:0000256" key="6">
    <source>
        <dbReference type="ARBA" id="ARBA00022777"/>
    </source>
</evidence>
<keyword evidence="8" id="KW-0311">Gluconate utilization</keyword>
<dbReference type="EC" id="2.7.1.12" evidence="3 10"/>
<dbReference type="Gene3D" id="3.40.50.300">
    <property type="entry name" value="P-loop containing nucleotide triphosphate hydrolases"/>
    <property type="match status" value="1"/>
</dbReference>
<evidence type="ECO:0000256" key="4">
    <source>
        <dbReference type="ARBA" id="ARBA00022679"/>
    </source>
</evidence>
<evidence type="ECO:0000256" key="5">
    <source>
        <dbReference type="ARBA" id="ARBA00022741"/>
    </source>
</evidence>
<dbReference type="GO" id="GO:0046316">
    <property type="term" value="F:gluconokinase activity"/>
    <property type="evidence" value="ECO:0007669"/>
    <property type="project" value="UniProtKB-EC"/>
</dbReference>
<name>A0A6L5Z2D5_9RHOB</name>
<dbReference type="GO" id="GO:0005737">
    <property type="term" value="C:cytoplasm"/>
    <property type="evidence" value="ECO:0007669"/>
    <property type="project" value="TreeGrafter"/>
</dbReference>
<dbReference type="FunFam" id="3.40.50.300:FF:000522">
    <property type="entry name" value="Gluconokinase"/>
    <property type="match status" value="1"/>
</dbReference>
<reference evidence="11 12" key="1">
    <citation type="submission" date="2019-10" db="EMBL/GenBank/DDBJ databases">
        <title>Cognatihalovulum marinum gen. nov. sp. nov., a new member of the family Rhodobacteraceae isolated from deep seawater of the Northwest Indian Ocean.</title>
        <authorList>
            <person name="Ruan C."/>
            <person name="Wang J."/>
            <person name="Zheng X."/>
            <person name="Song L."/>
            <person name="Zhu Y."/>
            <person name="Huang Y."/>
            <person name="Lu Z."/>
            <person name="Du W."/>
            <person name="Huang L."/>
            <person name="Dai X."/>
        </authorList>
    </citation>
    <scope>NUCLEOTIDE SEQUENCE [LARGE SCALE GENOMIC DNA]</scope>
    <source>
        <strain evidence="11 12">2CG4</strain>
    </source>
</reference>
<keyword evidence="12" id="KW-1185">Reference proteome</keyword>
<gene>
    <name evidence="11" type="ORF">GE300_11130</name>
</gene>
<evidence type="ECO:0000256" key="2">
    <source>
        <dbReference type="ARBA" id="ARBA00008420"/>
    </source>
</evidence>
<dbReference type="PANTHER" id="PTHR43442:SF3">
    <property type="entry name" value="GLUCONOKINASE-RELATED"/>
    <property type="match status" value="1"/>
</dbReference>
<dbReference type="SUPFAM" id="SSF52540">
    <property type="entry name" value="P-loop containing nucleoside triphosphate hydrolases"/>
    <property type="match status" value="1"/>
</dbReference>
<comment type="catalytic activity">
    <reaction evidence="9 10">
        <text>D-gluconate + ATP = 6-phospho-D-gluconate + ADP + H(+)</text>
        <dbReference type="Rhea" id="RHEA:19433"/>
        <dbReference type="ChEBI" id="CHEBI:15378"/>
        <dbReference type="ChEBI" id="CHEBI:18391"/>
        <dbReference type="ChEBI" id="CHEBI:30616"/>
        <dbReference type="ChEBI" id="CHEBI:58759"/>
        <dbReference type="ChEBI" id="CHEBI:456216"/>
        <dbReference type="EC" id="2.7.1.12"/>
    </reaction>
</comment>
<sequence length="156" mass="16115">MGVAGCGKSTVAAMLAEAAGGTLLEGDAFHPPANIAKMSAGTPLTDADRWPWLDAIGRAMAATPGPVFAACSALRRVYRARLAAAAGAPVFFLHLDGERALIARRMQSRSGHFMPGSLLDSQFATLEVPGPDETAASIDIDQPIEAIVAACRQALA</sequence>
<organism evidence="11 12">
    <name type="scientific">Halovulum marinum</name>
    <dbReference type="NCBI Taxonomy" id="2662447"/>
    <lineage>
        <taxon>Bacteria</taxon>
        <taxon>Pseudomonadati</taxon>
        <taxon>Pseudomonadota</taxon>
        <taxon>Alphaproteobacteria</taxon>
        <taxon>Rhodobacterales</taxon>
        <taxon>Paracoccaceae</taxon>
        <taxon>Halovulum</taxon>
    </lineage>
</organism>
<keyword evidence="5 10" id="KW-0547">Nucleotide-binding</keyword>
<keyword evidence="7 10" id="KW-0067">ATP-binding</keyword>
<comment type="pathway">
    <text evidence="1">Carbohydrate acid metabolism.</text>
</comment>
<evidence type="ECO:0000256" key="10">
    <source>
        <dbReference type="RuleBase" id="RU363066"/>
    </source>
</evidence>
<dbReference type="Proteomes" id="UP000474957">
    <property type="component" value="Unassembled WGS sequence"/>
</dbReference>
<evidence type="ECO:0000256" key="7">
    <source>
        <dbReference type="ARBA" id="ARBA00022840"/>
    </source>
</evidence>